<keyword evidence="8" id="KW-0131">Cell cycle</keyword>
<dbReference type="EMBL" id="CAFBPN010000002">
    <property type="protein sequence ID" value="CAB5008093.1"/>
    <property type="molecule type" value="Genomic_DNA"/>
</dbReference>
<dbReference type="InterPro" id="IPR051046">
    <property type="entry name" value="MurCDEF_CellWall_CoF430Synth"/>
</dbReference>
<evidence type="ECO:0000259" key="11">
    <source>
        <dbReference type="Pfam" id="PF01225"/>
    </source>
</evidence>
<dbReference type="InterPro" id="IPR035911">
    <property type="entry name" value="MurE/MurF_N"/>
</dbReference>
<dbReference type="GO" id="GO:0009252">
    <property type="term" value="P:peptidoglycan biosynthetic process"/>
    <property type="evidence" value="ECO:0007669"/>
    <property type="project" value="UniProtKB-KW"/>
</dbReference>
<dbReference type="AlphaFoldDB" id="A0A6J7PXR9"/>
<name>A0A6J7PXR9_9ZZZZ</name>
<dbReference type="NCBIfam" id="TIGR01143">
    <property type="entry name" value="murF"/>
    <property type="match status" value="1"/>
</dbReference>
<keyword evidence="7" id="KW-0573">Peptidoglycan synthesis</keyword>
<feature type="domain" description="Mur ligase C-terminal" evidence="12">
    <location>
        <begin position="320"/>
        <end position="391"/>
    </location>
</feature>
<dbReference type="Pfam" id="PF01225">
    <property type="entry name" value="Mur_ligase"/>
    <property type="match status" value="1"/>
</dbReference>
<evidence type="ECO:0000256" key="10">
    <source>
        <dbReference type="ARBA" id="ARBA00031461"/>
    </source>
</evidence>
<evidence type="ECO:0000313" key="14">
    <source>
        <dbReference type="EMBL" id="CAB5008093.1"/>
    </source>
</evidence>
<dbReference type="Gene3D" id="3.90.190.20">
    <property type="entry name" value="Mur ligase, C-terminal domain"/>
    <property type="match status" value="1"/>
</dbReference>
<keyword evidence="6" id="KW-0133">Cell shape</keyword>
<evidence type="ECO:0000256" key="8">
    <source>
        <dbReference type="ARBA" id="ARBA00023306"/>
    </source>
</evidence>
<evidence type="ECO:0000256" key="4">
    <source>
        <dbReference type="ARBA" id="ARBA00022741"/>
    </source>
</evidence>
<dbReference type="Pfam" id="PF08245">
    <property type="entry name" value="Mur_ligase_M"/>
    <property type="match status" value="1"/>
</dbReference>
<keyword evidence="2" id="KW-0436">Ligase</keyword>
<keyword evidence="4" id="KW-0547">Nucleotide-binding</keyword>
<evidence type="ECO:0000256" key="1">
    <source>
        <dbReference type="ARBA" id="ARBA00022490"/>
    </source>
</evidence>
<evidence type="ECO:0000259" key="12">
    <source>
        <dbReference type="Pfam" id="PF02875"/>
    </source>
</evidence>
<dbReference type="GO" id="GO:0051301">
    <property type="term" value="P:cell division"/>
    <property type="evidence" value="ECO:0007669"/>
    <property type="project" value="UniProtKB-KW"/>
</dbReference>
<keyword evidence="1" id="KW-0963">Cytoplasm</keyword>
<evidence type="ECO:0000256" key="3">
    <source>
        <dbReference type="ARBA" id="ARBA00022618"/>
    </source>
</evidence>
<dbReference type="InterPro" id="IPR013221">
    <property type="entry name" value="Mur_ligase_cen"/>
</dbReference>
<evidence type="ECO:0000256" key="6">
    <source>
        <dbReference type="ARBA" id="ARBA00022960"/>
    </source>
</evidence>
<accession>A0A6J7PXR9</accession>
<gene>
    <name evidence="14" type="ORF">UFOPK4098_00133</name>
    <name evidence="15" type="ORF">UFOPK4347_00015</name>
</gene>
<evidence type="ECO:0000256" key="5">
    <source>
        <dbReference type="ARBA" id="ARBA00022840"/>
    </source>
</evidence>
<keyword evidence="5" id="KW-0067">ATP-binding</keyword>
<dbReference type="Gene3D" id="3.40.1190.10">
    <property type="entry name" value="Mur-like, catalytic domain"/>
    <property type="match status" value="1"/>
</dbReference>
<evidence type="ECO:0000256" key="2">
    <source>
        <dbReference type="ARBA" id="ARBA00022598"/>
    </source>
</evidence>
<dbReference type="PANTHER" id="PTHR43024">
    <property type="entry name" value="UDP-N-ACETYLMURAMOYL-TRIPEPTIDE--D-ALANYL-D-ALANINE LIGASE"/>
    <property type="match status" value="1"/>
</dbReference>
<dbReference type="InterPro" id="IPR036565">
    <property type="entry name" value="Mur-like_cat_sf"/>
</dbReference>
<proteinExistence type="inferred from homology"/>
<dbReference type="InterPro" id="IPR004101">
    <property type="entry name" value="Mur_ligase_C"/>
</dbReference>
<evidence type="ECO:0000256" key="7">
    <source>
        <dbReference type="ARBA" id="ARBA00022984"/>
    </source>
</evidence>
<evidence type="ECO:0000313" key="15">
    <source>
        <dbReference type="EMBL" id="CAB5057381.1"/>
    </source>
</evidence>
<dbReference type="SUPFAM" id="SSF53623">
    <property type="entry name" value="MurD-like peptide ligases, catalytic domain"/>
    <property type="match status" value="1"/>
</dbReference>
<dbReference type="GO" id="GO:0047480">
    <property type="term" value="F:UDP-N-acetylmuramoyl-tripeptide-D-alanyl-D-alanine ligase activity"/>
    <property type="evidence" value="ECO:0007669"/>
    <property type="project" value="InterPro"/>
</dbReference>
<dbReference type="InterPro" id="IPR005863">
    <property type="entry name" value="UDP-N-AcMur_synth"/>
</dbReference>
<dbReference type="SUPFAM" id="SSF63418">
    <property type="entry name" value="MurE/MurF N-terminal domain"/>
    <property type="match status" value="1"/>
</dbReference>
<evidence type="ECO:0000256" key="9">
    <source>
        <dbReference type="ARBA" id="ARBA00023316"/>
    </source>
</evidence>
<evidence type="ECO:0000259" key="13">
    <source>
        <dbReference type="Pfam" id="PF08245"/>
    </source>
</evidence>
<keyword evidence="3" id="KW-0132">Cell division</keyword>
<protein>
    <recommendedName>
        <fullName evidence="10">UDP-MurNAc-pentapeptide synthetase</fullName>
    </recommendedName>
</protein>
<dbReference type="SUPFAM" id="SSF53244">
    <property type="entry name" value="MurD-like peptide ligases, peptide-binding domain"/>
    <property type="match status" value="1"/>
</dbReference>
<dbReference type="Pfam" id="PF02875">
    <property type="entry name" value="Mur_ligase_C"/>
    <property type="match status" value="1"/>
</dbReference>
<organism evidence="14">
    <name type="scientific">freshwater metagenome</name>
    <dbReference type="NCBI Taxonomy" id="449393"/>
    <lineage>
        <taxon>unclassified sequences</taxon>
        <taxon>metagenomes</taxon>
        <taxon>ecological metagenomes</taxon>
    </lineage>
</organism>
<reference evidence="14" key="1">
    <citation type="submission" date="2020-05" db="EMBL/GenBank/DDBJ databases">
        <authorList>
            <person name="Chiriac C."/>
            <person name="Salcher M."/>
            <person name="Ghai R."/>
            <person name="Kavagutti S V."/>
        </authorList>
    </citation>
    <scope>NUCLEOTIDE SEQUENCE</scope>
</reference>
<dbReference type="InterPro" id="IPR000713">
    <property type="entry name" value="Mur_ligase_N"/>
</dbReference>
<feature type="domain" description="Mur ligase N-terminal catalytic" evidence="11">
    <location>
        <begin position="28"/>
        <end position="72"/>
    </location>
</feature>
<dbReference type="InterPro" id="IPR036615">
    <property type="entry name" value="Mur_ligase_C_dom_sf"/>
</dbReference>
<dbReference type="HAMAP" id="MF_02019">
    <property type="entry name" value="MurF"/>
    <property type="match status" value="1"/>
</dbReference>
<dbReference type="GO" id="GO:0008360">
    <property type="term" value="P:regulation of cell shape"/>
    <property type="evidence" value="ECO:0007669"/>
    <property type="project" value="UniProtKB-KW"/>
</dbReference>
<dbReference type="Gene3D" id="3.40.1390.10">
    <property type="entry name" value="MurE/MurF, N-terminal domain"/>
    <property type="match status" value="1"/>
</dbReference>
<dbReference type="EMBL" id="CAFBQU010000001">
    <property type="protein sequence ID" value="CAB5057381.1"/>
    <property type="molecule type" value="Genomic_DNA"/>
</dbReference>
<keyword evidence="9" id="KW-0961">Cell wall biogenesis/degradation</keyword>
<sequence>MRIPLAEVAGVLHASVVGEVGIGLVADGVSYDSRQVAPGNLFVAIIAQRDGHDFVLDAVKAGAAAVLVSREVSGCFLPQLVVADTAVALTALGKWARGHVQSTVENRVIGITGSVGKTSTKDFIASVLGAQFVVGASDKSLNNDQGVPVTLLNAPDMVQALVVEMGMRGFGEIARLAALVQPHIGVITAVGESHSERVGGVEGVARAKAELVESLPAGGFAVLNADDVRVMAMRSKTRSTAFTYGFATDADVHISDLAVNGHGCASFRITSQWGDGHCNLAVPGKHMASNAAAAVLVGALCGVSIADALRAVELTEMSPMRMQVHALVNGVLLDDSYNASPTSMSAALQTLSSMAADHRVAVLGVMAEISDAEAQHKNIAQLAQDLGIEVIAFRTELYGLPSYETYIEVCELLRKRSANTAILLKGSRVAGLEAVSELLLGN</sequence>
<dbReference type="GO" id="GO:0005524">
    <property type="term" value="F:ATP binding"/>
    <property type="evidence" value="ECO:0007669"/>
    <property type="project" value="UniProtKB-KW"/>
</dbReference>
<feature type="domain" description="Mur ligase central" evidence="13">
    <location>
        <begin position="111"/>
        <end position="297"/>
    </location>
</feature>
<dbReference type="GO" id="GO:0071555">
    <property type="term" value="P:cell wall organization"/>
    <property type="evidence" value="ECO:0007669"/>
    <property type="project" value="UniProtKB-KW"/>
</dbReference>
<dbReference type="PANTHER" id="PTHR43024:SF1">
    <property type="entry name" value="UDP-N-ACETYLMURAMOYL-TRIPEPTIDE--D-ALANYL-D-ALANINE LIGASE"/>
    <property type="match status" value="1"/>
</dbReference>